<dbReference type="PANTHER" id="PTHR22762:SF67">
    <property type="entry name" value="ALPHA_BETA-GLUCOSIDASE AGDC-RELATED"/>
    <property type="match status" value="1"/>
</dbReference>
<dbReference type="Pfam" id="PF21365">
    <property type="entry name" value="Glyco_hydro_31_3rd"/>
    <property type="match status" value="1"/>
</dbReference>
<dbReference type="InterPro" id="IPR013780">
    <property type="entry name" value="Glyco_hydro_b"/>
</dbReference>
<dbReference type="SUPFAM" id="SSF51011">
    <property type="entry name" value="Glycosyl hydrolase domain"/>
    <property type="match status" value="1"/>
</dbReference>
<evidence type="ECO:0000259" key="17">
    <source>
        <dbReference type="Pfam" id="PF13802"/>
    </source>
</evidence>
<evidence type="ECO:0000256" key="14">
    <source>
        <dbReference type="RuleBase" id="RU361185"/>
    </source>
</evidence>
<dbReference type="GO" id="GO:0071555">
    <property type="term" value="P:cell wall organization"/>
    <property type="evidence" value="ECO:0007669"/>
    <property type="project" value="UniProtKB-KW"/>
</dbReference>
<dbReference type="CDD" id="cd14752">
    <property type="entry name" value="GH31_N"/>
    <property type="match status" value="1"/>
</dbReference>
<dbReference type="Proteomes" id="UP000076798">
    <property type="component" value="Unassembled WGS sequence"/>
</dbReference>
<feature type="chain" id="PRO_5007871545" description="beta-glucosidase" evidence="15">
    <location>
        <begin position="23"/>
        <end position="897"/>
    </location>
</feature>
<dbReference type="InterPro" id="IPR011013">
    <property type="entry name" value="Gal_mutarotase_sf_dom"/>
</dbReference>
<keyword evidence="11" id="KW-0961">Cell wall biogenesis/degradation</keyword>
<organism evidence="19 20">
    <name type="scientific">Sistotremastrum suecicum HHB10207 ss-3</name>
    <dbReference type="NCBI Taxonomy" id="1314776"/>
    <lineage>
        <taxon>Eukaryota</taxon>
        <taxon>Fungi</taxon>
        <taxon>Dikarya</taxon>
        <taxon>Basidiomycota</taxon>
        <taxon>Agaricomycotina</taxon>
        <taxon>Agaricomycetes</taxon>
        <taxon>Sistotremastrales</taxon>
        <taxon>Sistotremastraceae</taxon>
        <taxon>Sistotremastrum</taxon>
    </lineage>
</organism>
<evidence type="ECO:0000313" key="20">
    <source>
        <dbReference type="Proteomes" id="UP000076798"/>
    </source>
</evidence>
<dbReference type="Pfam" id="PF01055">
    <property type="entry name" value="Glyco_hydro_31_2nd"/>
    <property type="match status" value="1"/>
</dbReference>
<comment type="similarity">
    <text evidence="3 14">Belongs to the glycosyl hydrolase 31 family.</text>
</comment>
<reference evidence="19 20" key="1">
    <citation type="journal article" date="2016" name="Mol. Biol. Evol.">
        <title>Comparative Genomics of Early-Diverging Mushroom-Forming Fungi Provides Insights into the Origins of Lignocellulose Decay Capabilities.</title>
        <authorList>
            <person name="Nagy L.G."/>
            <person name="Riley R."/>
            <person name="Tritt A."/>
            <person name="Adam C."/>
            <person name="Daum C."/>
            <person name="Floudas D."/>
            <person name="Sun H."/>
            <person name="Yadav J.S."/>
            <person name="Pangilinan J."/>
            <person name="Larsson K.H."/>
            <person name="Matsuura K."/>
            <person name="Barry K."/>
            <person name="Labutti K."/>
            <person name="Kuo R."/>
            <person name="Ohm R.A."/>
            <person name="Bhattacharya S.S."/>
            <person name="Shirouzu T."/>
            <person name="Yoshinaga Y."/>
            <person name="Martin F.M."/>
            <person name="Grigoriev I.V."/>
            <person name="Hibbett D.S."/>
        </authorList>
    </citation>
    <scope>NUCLEOTIDE SEQUENCE [LARGE SCALE GENOMIC DNA]</scope>
    <source>
        <strain evidence="19 20">HHB10207 ss-3</strain>
    </source>
</reference>
<evidence type="ECO:0000256" key="11">
    <source>
        <dbReference type="ARBA" id="ARBA00023316"/>
    </source>
</evidence>
<keyword evidence="5" id="KW-0964">Secreted</keyword>
<dbReference type="CDD" id="cd06602">
    <property type="entry name" value="GH31_MGAM_SI_GAA"/>
    <property type="match status" value="1"/>
</dbReference>
<keyword evidence="6 15" id="KW-0732">Signal</keyword>
<keyword evidence="12" id="KW-0624">Polysaccharide degradation</keyword>
<comment type="catalytic activity">
    <reaction evidence="1">
        <text>Hydrolysis of terminal, non-reducing beta-D-glucosyl residues with release of beta-D-glucose.</text>
        <dbReference type="EC" id="3.2.1.21"/>
    </reaction>
</comment>
<evidence type="ECO:0000256" key="13">
    <source>
        <dbReference type="ARBA" id="ARBA00025512"/>
    </source>
</evidence>
<feature type="domain" description="Glycoside hydrolase family 31 N-terminal" evidence="17">
    <location>
        <begin position="66"/>
        <end position="227"/>
    </location>
</feature>
<dbReference type="GO" id="GO:0008422">
    <property type="term" value="F:beta-glucosidase activity"/>
    <property type="evidence" value="ECO:0007669"/>
    <property type="project" value="UniProtKB-EC"/>
</dbReference>
<evidence type="ECO:0000256" key="10">
    <source>
        <dbReference type="ARBA" id="ARBA00023295"/>
    </source>
</evidence>
<feature type="domain" description="Glycoside hydrolase family 31 TIM barrel" evidence="16">
    <location>
        <begin position="277"/>
        <end position="672"/>
    </location>
</feature>
<dbReference type="Pfam" id="PF13802">
    <property type="entry name" value="Gal_mutarotas_2"/>
    <property type="match status" value="1"/>
</dbReference>
<feature type="domain" description="Glycosyl hydrolase family 31 C-terminal" evidence="18">
    <location>
        <begin position="680"/>
        <end position="768"/>
    </location>
</feature>
<keyword evidence="10 14" id="KW-0326">Glycosidase</keyword>
<comment type="subcellular location">
    <subcellularLocation>
        <location evidence="2">Secreted</location>
    </subcellularLocation>
</comment>
<dbReference type="SUPFAM" id="SSF51445">
    <property type="entry name" value="(Trans)glycosidases"/>
    <property type="match status" value="1"/>
</dbReference>
<name>A0A166C9T9_9AGAM</name>
<dbReference type="OrthoDB" id="5839090at2759"/>
<accession>A0A166C9T9</accession>
<keyword evidence="9" id="KW-0119">Carbohydrate metabolism</keyword>
<proteinExistence type="inferred from homology"/>
<comment type="function">
    <text evidence="13">Glucosidase involved in the degradation of cellulosic biomass. Has both alpha- and beta-glucosidase activity.</text>
</comment>
<evidence type="ECO:0000256" key="12">
    <source>
        <dbReference type="ARBA" id="ARBA00023326"/>
    </source>
</evidence>
<evidence type="ECO:0000256" key="5">
    <source>
        <dbReference type="ARBA" id="ARBA00022525"/>
    </source>
</evidence>
<keyword evidence="8" id="KW-0325">Glycoprotein</keyword>
<dbReference type="SUPFAM" id="SSF74650">
    <property type="entry name" value="Galactose mutarotase-like"/>
    <property type="match status" value="1"/>
</dbReference>
<dbReference type="EC" id="3.2.1.21" evidence="4"/>
<dbReference type="Gene3D" id="2.60.40.1180">
    <property type="entry name" value="Golgi alpha-mannosidase II"/>
    <property type="match status" value="2"/>
</dbReference>
<gene>
    <name evidence="19" type="ORF">SISSUDRAFT_1063032</name>
</gene>
<evidence type="ECO:0000256" key="8">
    <source>
        <dbReference type="ARBA" id="ARBA00023180"/>
    </source>
</evidence>
<dbReference type="GO" id="GO:0000272">
    <property type="term" value="P:polysaccharide catabolic process"/>
    <property type="evidence" value="ECO:0007669"/>
    <property type="project" value="UniProtKB-KW"/>
</dbReference>
<dbReference type="InterPro" id="IPR048395">
    <property type="entry name" value="Glyco_hydro_31_C"/>
</dbReference>
<keyword evidence="20" id="KW-1185">Reference proteome</keyword>
<dbReference type="AlphaFoldDB" id="A0A166C9T9"/>
<dbReference type="GO" id="GO:0030246">
    <property type="term" value="F:carbohydrate binding"/>
    <property type="evidence" value="ECO:0007669"/>
    <property type="project" value="InterPro"/>
</dbReference>
<evidence type="ECO:0000256" key="9">
    <source>
        <dbReference type="ARBA" id="ARBA00023277"/>
    </source>
</evidence>
<evidence type="ECO:0000256" key="1">
    <source>
        <dbReference type="ARBA" id="ARBA00000448"/>
    </source>
</evidence>
<evidence type="ECO:0000313" key="19">
    <source>
        <dbReference type="EMBL" id="KZT37233.1"/>
    </source>
</evidence>
<dbReference type="InterPro" id="IPR000322">
    <property type="entry name" value="Glyco_hydro_31_TIM"/>
</dbReference>
<evidence type="ECO:0000259" key="18">
    <source>
        <dbReference type="Pfam" id="PF21365"/>
    </source>
</evidence>
<evidence type="ECO:0000256" key="15">
    <source>
        <dbReference type="SAM" id="SignalP"/>
    </source>
</evidence>
<protein>
    <recommendedName>
        <fullName evidence="4">beta-glucosidase</fullName>
        <ecNumber evidence="4">3.2.1.21</ecNumber>
    </recommendedName>
</protein>
<dbReference type="InterPro" id="IPR017853">
    <property type="entry name" value="GH"/>
</dbReference>
<evidence type="ECO:0000256" key="6">
    <source>
        <dbReference type="ARBA" id="ARBA00022729"/>
    </source>
</evidence>
<dbReference type="InterPro" id="IPR025887">
    <property type="entry name" value="Glyco_hydro_31_N_dom"/>
</dbReference>
<evidence type="ECO:0000256" key="7">
    <source>
        <dbReference type="ARBA" id="ARBA00022801"/>
    </source>
</evidence>
<dbReference type="PANTHER" id="PTHR22762">
    <property type="entry name" value="ALPHA-GLUCOSIDASE"/>
    <property type="match status" value="1"/>
</dbReference>
<dbReference type="EMBL" id="KV428088">
    <property type="protein sequence ID" value="KZT37233.1"/>
    <property type="molecule type" value="Genomic_DNA"/>
</dbReference>
<keyword evidence="7 14" id="KW-0378">Hydrolase</keyword>
<dbReference type="STRING" id="1314776.A0A166C9T9"/>
<dbReference type="Gene3D" id="2.60.40.1760">
    <property type="entry name" value="glycosyl hydrolase (family 31)"/>
    <property type="match status" value="1"/>
</dbReference>
<evidence type="ECO:0000256" key="2">
    <source>
        <dbReference type="ARBA" id="ARBA00004613"/>
    </source>
</evidence>
<dbReference type="GO" id="GO:0005576">
    <property type="term" value="C:extracellular region"/>
    <property type="evidence" value="ECO:0007669"/>
    <property type="project" value="UniProtKB-SubCell"/>
</dbReference>
<evidence type="ECO:0000256" key="3">
    <source>
        <dbReference type="ARBA" id="ARBA00007806"/>
    </source>
</evidence>
<feature type="signal peptide" evidence="15">
    <location>
        <begin position="1"/>
        <end position="22"/>
    </location>
</feature>
<dbReference type="Gene3D" id="3.20.20.80">
    <property type="entry name" value="Glycosidases"/>
    <property type="match status" value="1"/>
</dbReference>
<sequence>MSLTKRMFKLNVLALCFSVAQASVLQGARDVSACPGYNLDNVVQVVGSDTITGDLIIAGESCNAYGDDIKRLSLSVTYEDENRIHLKIWDPSETRYEVPESVLPRPTSKDVPADSAKITLNYTDNPFSFQVVRRSTNEILFDTTRHPLIFEPQYWRVKTDLPTHANIYGLGEHTDPFRLPSHNHTRTLWSRDAFGIPPGTNLYGNHPIYFEHRKGGTHGVFLLNSNGMDIKLEESCGRTTLEYNVIGGIIDLYFLAGSETSPAEVARQYSEVVGKPAEIPYWSLGFHQCRYGYRDFVKLAHVIGNYSAVGIPLETMWTDIDYMHERKIFTADSEYFPVSRLREIVDYLHAHDQRYILMVDPAVGYQTKEGYPTYDRGVRDDIFLKNPNGSYHLGVVWPGVTVYPDWFHPNITEYWNNEFKLFFNPETGIDIDGAWIDMNEPASFCSYPCLDPYAKARQRNFPPPRLTPPPKPDTPIFTPDNTFTAQYGNNLERRDILDPPYEPFNAAGPLSERTAHVNVVHQNGLVEYDTHNLYGTMMSSATRQAMLARRPDERPFIITRSTFAGAGHHVGKWLGDNLSTWAQYRFSIAGMLNMASIFQVPMVGSDVCGFGGDTTEQLCARWATLGAFNPFFRNHNDEPYADQEFYLWPLTTEAAKHGIDIRYRLLDYIYTAFHNSSLDGSPVLSPLWFRYPSDENTWGIDLQFLYGDSILVSPVTEEGSTSVDIYLPDDIFYDFETLAPVRGRGEKVTLTDISFVDIPVHIVGGSVIPSRESSAMTTTAVRAQDFNFIVAPDLDGNAEGSLYIDDGISLIQDATSEIFMSYTPGKLAITGSFDYTSGVKLACVTVLGLHQAPVNVVVARDGSFLGELTVSFNVESGSAVMTVNQDLDRDLTITFDI</sequence>
<evidence type="ECO:0000256" key="4">
    <source>
        <dbReference type="ARBA" id="ARBA00012744"/>
    </source>
</evidence>
<evidence type="ECO:0000259" key="16">
    <source>
        <dbReference type="Pfam" id="PF01055"/>
    </source>
</evidence>